<feature type="non-terminal residue" evidence="1">
    <location>
        <position position="471"/>
    </location>
</feature>
<proteinExistence type="predicted"/>
<comment type="caution">
    <text evidence="1">The sequence shown here is derived from an EMBL/GenBank/DDBJ whole genome shotgun (WGS) entry which is preliminary data.</text>
</comment>
<dbReference type="AlphaFoldDB" id="A0A0F9IJC4"/>
<reference evidence="1" key="1">
    <citation type="journal article" date="2015" name="Nature">
        <title>Complex archaea that bridge the gap between prokaryotes and eukaryotes.</title>
        <authorList>
            <person name="Spang A."/>
            <person name="Saw J.H."/>
            <person name="Jorgensen S.L."/>
            <person name="Zaremba-Niedzwiedzka K."/>
            <person name="Martijn J."/>
            <person name="Lind A.E."/>
            <person name="van Eijk R."/>
            <person name="Schleper C."/>
            <person name="Guy L."/>
            <person name="Ettema T.J."/>
        </authorList>
    </citation>
    <scope>NUCLEOTIDE SEQUENCE</scope>
</reference>
<organism evidence="1">
    <name type="scientific">marine sediment metagenome</name>
    <dbReference type="NCBI Taxonomy" id="412755"/>
    <lineage>
        <taxon>unclassified sequences</taxon>
        <taxon>metagenomes</taxon>
        <taxon>ecological metagenomes</taxon>
    </lineage>
</organism>
<evidence type="ECO:0008006" key="2">
    <source>
        <dbReference type="Google" id="ProtNLM"/>
    </source>
</evidence>
<name>A0A0F9IJC4_9ZZZZ</name>
<dbReference type="EMBL" id="LAZR01013878">
    <property type="protein sequence ID" value="KKM19919.1"/>
    <property type="molecule type" value="Genomic_DNA"/>
</dbReference>
<protein>
    <recommendedName>
        <fullName evidence="2">Phage portal protein</fullName>
    </recommendedName>
</protein>
<accession>A0A0F9IJC4</accession>
<evidence type="ECO:0000313" key="1">
    <source>
        <dbReference type="EMBL" id="KKM19919.1"/>
    </source>
</evidence>
<gene>
    <name evidence="1" type="ORF">LCGC14_1650740</name>
</gene>
<sequence>MPLVSQTYVDNLLREMQDRNRTLNEKINEIEQIRYLENTIALPAEERSSGLTVRIGAAKQLIEDVKTSLLSNIPTIHIKPLIEGDTAKENASKRESFWRPYLASLIRVIDELADGQVGLGLITLKTVYYPYPKGPRKRLKTEPHTPKGDRAFRDRTTALKKLWGPPFRITTVHPLAFYPRLGAGDEVVESVEHSWMPRRDIYAAYKIGKIADLDGGPQLKDLPDTQAGAIAGQPAEDIRSLPIGSDTSTMALVTQYWQRPSEYTRGAYVVYVDGRQVHEETDPGVHYELCLGKTSSSKDPDKLGTSVAEIMRHNEPTLDRTLTRIAEATELVVRKRLTMEVEEGTIIPEVMPEKITEGESNRPQAKTWTFKPDVVEALPHGAKIVDPFEGVENAFQALPFVELMFRIIGSHGVSPIFRGISPGAAGSGYRDNSLYEMAKSQFQSLQDNFQLSLSNTIIWIEDQVRRRVGQE</sequence>